<protein>
    <submittedName>
        <fullName evidence="2">Uncharacterized protein</fullName>
    </submittedName>
</protein>
<sequence>MTTTARHVLERIARGPTVGPDERRVLSGVFDRCAVLRTDLERAVASGALRRIVLDGARTPSVDPFDAVGGALILPRGPVDSVDEPEIAFLLGHGLHRAVIVAGTIAMRDEIGALAHGIARARPQIGRHGPHRDYSGVVDGLVVVHEFDEARAQIAGWNASVEFHRSVLGELAPEDLAHGPRADDVLRGSRLAARPRPPFTLERDLTLAPTPRNLDAMLRVRVRRPPERAALGPEGTSDHANLAGAVAVGFVCRVNRSHHPRSGTASEVAVALDLSTHALDPALLLANGIDLGTDRAPVPYLDVGPEPRRRGRFHHTIGRNDPVGFTRRAARSSTSIESDPRIIGGDARRGGTRGSSGRRNGHDGLAR</sequence>
<name>A0A7J5C174_9MICO</name>
<comment type="caution">
    <text evidence="2">The sequence shown here is derived from an EMBL/GenBank/DDBJ whole genome shotgun (WGS) entry which is preliminary data.</text>
</comment>
<dbReference type="OrthoDB" id="6001668at2"/>
<keyword evidence="3" id="KW-1185">Reference proteome</keyword>
<dbReference type="Proteomes" id="UP000467240">
    <property type="component" value="Unassembled WGS sequence"/>
</dbReference>
<accession>A0A7J5C174</accession>
<dbReference type="EMBL" id="WBJZ01000001">
    <property type="protein sequence ID" value="KAB1662386.1"/>
    <property type="molecule type" value="Genomic_DNA"/>
</dbReference>
<gene>
    <name evidence="2" type="ORF">F8O01_00065</name>
</gene>
<dbReference type="AlphaFoldDB" id="A0A7J5C174"/>
<proteinExistence type="predicted"/>
<organism evidence="2 3">
    <name type="scientific">Pseudoclavibacter chungangensis</name>
    <dbReference type="NCBI Taxonomy" id="587635"/>
    <lineage>
        <taxon>Bacteria</taxon>
        <taxon>Bacillati</taxon>
        <taxon>Actinomycetota</taxon>
        <taxon>Actinomycetes</taxon>
        <taxon>Micrococcales</taxon>
        <taxon>Microbacteriaceae</taxon>
        <taxon>Pseudoclavibacter</taxon>
    </lineage>
</organism>
<feature type="region of interest" description="Disordered" evidence="1">
    <location>
        <begin position="303"/>
        <end position="367"/>
    </location>
</feature>
<evidence type="ECO:0000313" key="2">
    <source>
        <dbReference type="EMBL" id="KAB1662386.1"/>
    </source>
</evidence>
<reference evidence="2 3" key="1">
    <citation type="submission" date="2019-09" db="EMBL/GenBank/DDBJ databases">
        <title>Phylogeny of genus Pseudoclavibacter and closely related genus.</title>
        <authorList>
            <person name="Li Y."/>
        </authorList>
    </citation>
    <scope>NUCLEOTIDE SEQUENCE [LARGE SCALE GENOMIC DNA]</scope>
    <source>
        <strain evidence="2 3">DSM 23821</strain>
    </source>
</reference>
<dbReference type="RefSeq" id="WP_158038819.1">
    <property type="nucleotide sequence ID" value="NZ_JACCFV010000001.1"/>
</dbReference>
<evidence type="ECO:0000256" key="1">
    <source>
        <dbReference type="SAM" id="MobiDB-lite"/>
    </source>
</evidence>
<evidence type="ECO:0000313" key="3">
    <source>
        <dbReference type="Proteomes" id="UP000467240"/>
    </source>
</evidence>